<feature type="signal peptide" evidence="7">
    <location>
        <begin position="1"/>
        <end position="18"/>
    </location>
</feature>
<dbReference type="EMBL" id="MCFG01000451">
    <property type="protein sequence ID" value="ORX65996.1"/>
    <property type="molecule type" value="Genomic_DNA"/>
</dbReference>
<keyword evidence="6" id="KW-0472">Membrane</keyword>
<keyword evidence="2" id="KW-0677">Repeat</keyword>
<comment type="caution">
    <text evidence="8">The sequence shown here is derived from an EMBL/GenBank/DDBJ whole genome shotgun (WGS) entry which is preliminary data.</text>
</comment>
<keyword evidence="9" id="KW-1185">Reference proteome</keyword>
<evidence type="ECO:0000256" key="7">
    <source>
        <dbReference type="SAM" id="SignalP"/>
    </source>
</evidence>
<dbReference type="InterPro" id="IPR001611">
    <property type="entry name" value="Leu-rich_rpt"/>
</dbReference>
<protein>
    <submittedName>
        <fullName evidence="8">L domain-like protein</fullName>
    </submittedName>
</protein>
<evidence type="ECO:0000256" key="6">
    <source>
        <dbReference type="SAM" id="Phobius"/>
    </source>
</evidence>
<dbReference type="STRING" id="1754192.A0A1Y1VYB0"/>
<dbReference type="Pfam" id="PF00560">
    <property type="entry name" value="LRR_1"/>
    <property type="match status" value="1"/>
</dbReference>
<reference evidence="8 9" key="2">
    <citation type="submission" date="2016-08" db="EMBL/GenBank/DDBJ databases">
        <title>Pervasive Adenine N6-methylation of Active Genes in Fungi.</title>
        <authorList>
            <consortium name="DOE Joint Genome Institute"/>
            <person name="Mondo S.J."/>
            <person name="Dannebaum R.O."/>
            <person name="Kuo R.C."/>
            <person name="Labutti K."/>
            <person name="Haridas S."/>
            <person name="Kuo A."/>
            <person name="Salamov A."/>
            <person name="Ahrendt S.R."/>
            <person name="Lipzen A."/>
            <person name="Sullivan W."/>
            <person name="Andreopoulos W.B."/>
            <person name="Clum A."/>
            <person name="Lindquist E."/>
            <person name="Daum C."/>
            <person name="Ramamoorthy G.K."/>
            <person name="Gryganskyi A."/>
            <person name="Culley D."/>
            <person name="Magnuson J.K."/>
            <person name="James T.Y."/>
            <person name="O'Malley M.A."/>
            <person name="Stajich J.E."/>
            <person name="Spatafora J.W."/>
            <person name="Visel A."/>
            <person name="Grigoriev I.V."/>
        </authorList>
    </citation>
    <scope>NUCLEOTIDE SEQUENCE [LARGE SCALE GENOMIC DNA]</scope>
    <source>
        <strain evidence="8 9">S4</strain>
    </source>
</reference>
<accession>A0A1Y1VYB0</accession>
<evidence type="ECO:0000256" key="5">
    <source>
        <dbReference type="SAM" id="MobiDB-lite"/>
    </source>
</evidence>
<dbReference type="PANTHER" id="PTHR48056">
    <property type="entry name" value="LRR RECEPTOR-LIKE SERINE/THREONINE-PROTEIN KINASE-RELATED"/>
    <property type="match status" value="1"/>
</dbReference>
<dbReference type="GO" id="GO:0005524">
    <property type="term" value="F:ATP binding"/>
    <property type="evidence" value="ECO:0007669"/>
    <property type="project" value="UniProtKB-KW"/>
</dbReference>
<dbReference type="AlphaFoldDB" id="A0A1Y1VYB0"/>
<gene>
    <name evidence="8" type="ORF">BCR32DRAFT_286402</name>
</gene>
<name>A0A1Y1VYB0_9FUNG</name>
<dbReference type="InterPro" id="IPR032675">
    <property type="entry name" value="LRR_dom_sf"/>
</dbReference>
<evidence type="ECO:0000313" key="8">
    <source>
        <dbReference type="EMBL" id="ORX65996.1"/>
    </source>
</evidence>
<keyword evidence="6" id="KW-0812">Transmembrane</keyword>
<dbReference type="OrthoDB" id="676979at2759"/>
<dbReference type="SUPFAM" id="SSF52058">
    <property type="entry name" value="L domain-like"/>
    <property type="match status" value="1"/>
</dbReference>
<evidence type="ECO:0000256" key="4">
    <source>
        <dbReference type="ARBA" id="ARBA00022840"/>
    </source>
</evidence>
<proteinExistence type="predicted"/>
<evidence type="ECO:0000256" key="2">
    <source>
        <dbReference type="ARBA" id="ARBA00022737"/>
    </source>
</evidence>
<reference evidence="8 9" key="1">
    <citation type="submission" date="2016-08" db="EMBL/GenBank/DDBJ databases">
        <title>A Parts List for Fungal Cellulosomes Revealed by Comparative Genomics.</title>
        <authorList>
            <consortium name="DOE Joint Genome Institute"/>
            <person name="Haitjema C.H."/>
            <person name="Gilmore S.P."/>
            <person name="Henske J.K."/>
            <person name="Solomon K.V."/>
            <person name="De Groot R."/>
            <person name="Kuo A."/>
            <person name="Mondo S.J."/>
            <person name="Salamov A.A."/>
            <person name="Labutti K."/>
            <person name="Zhao Z."/>
            <person name="Chiniquy J."/>
            <person name="Barry K."/>
            <person name="Brewer H.M."/>
            <person name="Purvine S.O."/>
            <person name="Wright A.T."/>
            <person name="Boxma B."/>
            <person name="Van Alen T."/>
            <person name="Hackstein J.H."/>
            <person name="Baker S.E."/>
            <person name="Grigoriev I.V."/>
            <person name="O'Malley M.A."/>
        </authorList>
    </citation>
    <scope>NUCLEOTIDE SEQUENCE [LARGE SCALE GENOMIC DNA]</scope>
    <source>
        <strain evidence="8 9">S4</strain>
    </source>
</reference>
<dbReference type="PANTHER" id="PTHR48056:SF81">
    <property type="entry name" value="RECEPTOR PROTEIN-TYROSINE KINASE CEPR1"/>
    <property type="match status" value="1"/>
</dbReference>
<dbReference type="InterPro" id="IPR050647">
    <property type="entry name" value="Plant_LRR-RLKs"/>
</dbReference>
<evidence type="ECO:0000313" key="9">
    <source>
        <dbReference type="Proteomes" id="UP000193944"/>
    </source>
</evidence>
<keyword evidence="6" id="KW-1133">Transmembrane helix</keyword>
<dbReference type="Gene3D" id="3.80.10.10">
    <property type="entry name" value="Ribonuclease Inhibitor"/>
    <property type="match status" value="1"/>
</dbReference>
<feature type="transmembrane region" description="Helical" evidence="6">
    <location>
        <begin position="205"/>
        <end position="223"/>
    </location>
</feature>
<dbReference type="Proteomes" id="UP000193944">
    <property type="component" value="Unassembled WGS sequence"/>
</dbReference>
<evidence type="ECO:0000256" key="1">
    <source>
        <dbReference type="ARBA" id="ARBA00022614"/>
    </source>
</evidence>
<feature type="chain" id="PRO_5012010969" evidence="7">
    <location>
        <begin position="19"/>
        <end position="313"/>
    </location>
</feature>
<organism evidence="8 9">
    <name type="scientific">Anaeromyces robustus</name>
    <dbReference type="NCBI Taxonomy" id="1754192"/>
    <lineage>
        <taxon>Eukaryota</taxon>
        <taxon>Fungi</taxon>
        <taxon>Fungi incertae sedis</taxon>
        <taxon>Chytridiomycota</taxon>
        <taxon>Chytridiomycota incertae sedis</taxon>
        <taxon>Neocallimastigomycetes</taxon>
        <taxon>Neocallimastigales</taxon>
        <taxon>Neocallimastigaceae</taxon>
        <taxon>Anaeromyces</taxon>
    </lineage>
</organism>
<keyword evidence="1" id="KW-0433">Leucine-rich repeat</keyword>
<evidence type="ECO:0000256" key="3">
    <source>
        <dbReference type="ARBA" id="ARBA00022741"/>
    </source>
</evidence>
<keyword evidence="4" id="KW-0067">ATP-binding</keyword>
<keyword evidence="3" id="KW-0547">Nucleotide-binding</keyword>
<sequence length="313" mass="35925">MLILFFLINALLIPRIFANECAYFEKAVKYFGHYQDEYQKVTNCCDFSAVTCDNEQNIIGIKLMNINGSFDNISDGLVELKNLKKFESLELHNVYTGRDIGLPSVIFELKNLKTLVITDNFYEYMGKMLTDEFDKLPNLEKLNLSHNRFSGPFPKSLCTLKNLKEINLEMNELQGTMESECGTNENENGNKFFNKLKKLLTVRNFFIVLPYIVIAIIVVVYFVKKQKKNQYDDDDDEDDNNSQKSSNHLQAISIQNNDDSPINNFQDYANSINIISNYNASAPPENVLLTNTNNSTNIKQSNMYDSPPPYSIK</sequence>
<feature type="region of interest" description="Disordered" evidence="5">
    <location>
        <begin position="291"/>
        <end position="313"/>
    </location>
</feature>
<keyword evidence="7" id="KW-0732">Signal</keyword>